<dbReference type="EMBL" id="CATQJA010002496">
    <property type="protein sequence ID" value="CAJ0570879.1"/>
    <property type="molecule type" value="Genomic_DNA"/>
</dbReference>
<keyword evidence="3" id="KW-1185">Reference proteome</keyword>
<organism evidence="2 3">
    <name type="scientific">Mesorhabditis spiculigera</name>
    <dbReference type="NCBI Taxonomy" id="96644"/>
    <lineage>
        <taxon>Eukaryota</taxon>
        <taxon>Metazoa</taxon>
        <taxon>Ecdysozoa</taxon>
        <taxon>Nematoda</taxon>
        <taxon>Chromadorea</taxon>
        <taxon>Rhabditida</taxon>
        <taxon>Rhabditina</taxon>
        <taxon>Rhabditomorpha</taxon>
        <taxon>Rhabditoidea</taxon>
        <taxon>Rhabditidae</taxon>
        <taxon>Mesorhabditinae</taxon>
        <taxon>Mesorhabditis</taxon>
    </lineage>
</organism>
<feature type="region of interest" description="Disordered" evidence="1">
    <location>
        <begin position="380"/>
        <end position="400"/>
    </location>
</feature>
<feature type="region of interest" description="Disordered" evidence="1">
    <location>
        <begin position="528"/>
        <end position="591"/>
    </location>
</feature>
<comment type="caution">
    <text evidence="2">The sequence shown here is derived from an EMBL/GenBank/DDBJ whole genome shotgun (WGS) entry which is preliminary data.</text>
</comment>
<feature type="non-terminal residue" evidence="2">
    <location>
        <position position="591"/>
    </location>
</feature>
<evidence type="ECO:0000313" key="3">
    <source>
        <dbReference type="Proteomes" id="UP001177023"/>
    </source>
</evidence>
<evidence type="ECO:0000313" key="2">
    <source>
        <dbReference type="EMBL" id="CAJ0570879.1"/>
    </source>
</evidence>
<dbReference type="Proteomes" id="UP001177023">
    <property type="component" value="Unassembled WGS sequence"/>
</dbReference>
<gene>
    <name evidence="2" type="ORF">MSPICULIGERA_LOCUS9312</name>
</gene>
<reference evidence="2" key="1">
    <citation type="submission" date="2023-06" db="EMBL/GenBank/DDBJ databases">
        <authorList>
            <person name="Delattre M."/>
        </authorList>
    </citation>
    <scope>NUCLEOTIDE SEQUENCE</scope>
    <source>
        <strain evidence="2">AF72</strain>
    </source>
</reference>
<feature type="compositionally biased region" description="Polar residues" evidence="1">
    <location>
        <begin position="575"/>
        <end position="591"/>
    </location>
</feature>
<name>A0AA36FXX8_9BILA</name>
<feature type="region of interest" description="Disordered" evidence="1">
    <location>
        <begin position="440"/>
        <end position="489"/>
    </location>
</feature>
<evidence type="ECO:0000256" key="1">
    <source>
        <dbReference type="SAM" id="MobiDB-lite"/>
    </source>
</evidence>
<dbReference type="AlphaFoldDB" id="A0AA36FXX8"/>
<sequence length="591" mass="67302">MSDGREIAEVNWELLVSFEGDRVCFHQEAVRQTLENPKYAGQEQLLFVVRDVANAEQDANLLDVIWASCEHASDLKEMSEGLRQKFPGSISCICTPPATDRLRKATHEIMLTREEQPMLRKFERVRDLVGKWTSTRTNKSNVSDLGIRLAHWLNTDAPQIGDSAVQGSRKQTFDEDLRRALTRGIQNIQKMAKASDFDAAKKQFESKANSFATERRSEFAAWEQSQAEGGLLEKIIEQEQRRISEISDIEQLLEMKTCPYKPAGMDNLSSERQAGFITAHWSLVDKRLDQVRGNLLRTLLNEIPTLFRESMAKTGAKLEKESLIAMAKLQDKLSIYKFPEEEKAKITAEQISIEYREKRDREREAQLRLERLTQELNDKSKASLSIDTDDEPGPEVDYSFPTSADVLQARVAHEAQIPIGQSTARSNKEFEEYVKKLAADRERNDQDRAAKEAARQEKRRQEWEAQLAKERQAREEKQRADAKLRQENTDRAIARDLQIEEEIKLARAQQKASEPKKQKPTGFFFGLKERLLGSPNEQHPPTMRDVDGGRYGGTNSGANSNYIAPKPSQDARPMPTNSKSNQSASGYSSWV</sequence>
<proteinExistence type="predicted"/>
<protein>
    <submittedName>
        <fullName evidence="2">Uncharacterized protein</fullName>
    </submittedName>
</protein>
<accession>A0AA36FXX8</accession>